<comment type="caution">
    <text evidence="1">The sequence shown here is derived from an EMBL/GenBank/DDBJ whole genome shotgun (WGS) entry which is preliminary data.</text>
</comment>
<evidence type="ECO:0000313" key="1">
    <source>
        <dbReference type="EMBL" id="KAG8183155.1"/>
    </source>
</evidence>
<dbReference type="AlphaFoldDB" id="A0AAV6UHU8"/>
<proteinExistence type="predicted"/>
<keyword evidence="2" id="KW-1185">Reference proteome</keyword>
<organism evidence="1 2">
    <name type="scientific">Oedothorax gibbosus</name>
    <dbReference type="NCBI Taxonomy" id="931172"/>
    <lineage>
        <taxon>Eukaryota</taxon>
        <taxon>Metazoa</taxon>
        <taxon>Ecdysozoa</taxon>
        <taxon>Arthropoda</taxon>
        <taxon>Chelicerata</taxon>
        <taxon>Arachnida</taxon>
        <taxon>Araneae</taxon>
        <taxon>Araneomorphae</taxon>
        <taxon>Entelegynae</taxon>
        <taxon>Araneoidea</taxon>
        <taxon>Linyphiidae</taxon>
        <taxon>Erigoninae</taxon>
        <taxon>Oedothorax</taxon>
    </lineage>
</organism>
<accession>A0AAV6UHU8</accession>
<name>A0AAV6UHU8_9ARAC</name>
<reference evidence="1 2" key="1">
    <citation type="journal article" date="2022" name="Nat. Ecol. Evol.">
        <title>A masculinizing supergene underlies an exaggerated male reproductive morph in a spider.</title>
        <authorList>
            <person name="Hendrickx F."/>
            <person name="De Corte Z."/>
            <person name="Sonet G."/>
            <person name="Van Belleghem S.M."/>
            <person name="Kostlbacher S."/>
            <person name="Vangestel C."/>
        </authorList>
    </citation>
    <scope>NUCLEOTIDE SEQUENCE [LARGE SCALE GENOMIC DNA]</scope>
    <source>
        <strain evidence="1">W744_W776</strain>
    </source>
</reference>
<sequence length="154" mass="17855">MGADQYRVLMSPLLRQFAYSLLLGSQLYLKDLLMVVNLLHCSPDKRNTALGVIKSREEISQPFLWPSLPEENPMKLVARCLAFKYLAWSCTGDELIYDPIGSFFFFFLLSRNKKNIEDHSGHVRGVTVTEKKLRFCYFRTSYQSAEVLLQKEHP</sequence>
<dbReference type="EMBL" id="JAFNEN010000430">
    <property type="protein sequence ID" value="KAG8183155.1"/>
    <property type="molecule type" value="Genomic_DNA"/>
</dbReference>
<gene>
    <name evidence="1" type="ORF">JTE90_029513</name>
</gene>
<dbReference type="Proteomes" id="UP000827092">
    <property type="component" value="Unassembled WGS sequence"/>
</dbReference>
<protein>
    <submittedName>
        <fullName evidence="1">Uncharacterized protein</fullName>
    </submittedName>
</protein>
<evidence type="ECO:0000313" key="2">
    <source>
        <dbReference type="Proteomes" id="UP000827092"/>
    </source>
</evidence>